<keyword evidence="3" id="KW-0804">Transcription</keyword>
<dbReference type="RefSeq" id="WP_354440525.1">
    <property type="nucleotide sequence ID" value="NZ_JBEPSH010000001.1"/>
</dbReference>
<sequence>MPTANNVIAFDHPCPIRDVLDRIGDQWSLLVLDTLSVRTYRFNELSKEIGDISKQMLSRTLKKLEADGFVQRTLFAEVPPRVDYTLTELGRSFLVPMKALVQWADVNHLDITKSRIQFRAKEELSTQSDPHAHVQVIRAGKRA</sequence>
<dbReference type="Pfam" id="PF01638">
    <property type="entry name" value="HxlR"/>
    <property type="match status" value="1"/>
</dbReference>
<protein>
    <submittedName>
        <fullName evidence="5">DNA-binding HxlR family transcriptional regulator</fullName>
    </submittedName>
</protein>
<evidence type="ECO:0000313" key="6">
    <source>
        <dbReference type="Proteomes" id="UP001549320"/>
    </source>
</evidence>
<dbReference type="PANTHER" id="PTHR33204">
    <property type="entry name" value="TRANSCRIPTIONAL REGULATOR, MARR FAMILY"/>
    <property type="match status" value="1"/>
</dbReference>
<proteinExistence type="predicted"/>
<organism evidence="5 6">
    <name type="scientific">Ottowia thiooxydans</name>
    <dbReference type="NCBI Taxonomy" id="219182"/>
    <lineage>
        <taxon>Bacteria</taxon>
        <taxon>Pseudomonadati</taxon>
        <taxon>Pseudomonadota</taxon>
        <taxon>Betaproteobacteria</taxon>
        <taxon>Burkholderiales</taxon>
        <taxon>Comamonadaceae</taxon>
        <taxon>Ottowia</taxon>
    </lineage>
</organism>
<dbReference type="InterPro" id="IPR036388">
    <property type="entry name" value="WH-like_DNA-bd_sf"/>
</dbReference>
<accession>A0ABV2Q2H2</accession>
<evidence type="ECO:0000256" key="1">
    <source>
        <dbReference type="ARBA" id="ARBA00023015"/>
    </source>
</evidence>
<dbReference type="SUPFAM" id="SSF46785">
    <property type="entry name" value="Winged helix' DNA-binding domain"/>
    <property type="match status" value="1"/>
</dbReference>
<comment type="caution">
    <text evidence="5">The sequence shown here is derived from an EMBL/GenBank/DDBJ whole genome shotgun (WGS) entry which is preliminary data.</text>
</comment>
<reference evidence="5 6" key="1">
    <citation type="submission" date="2024-06" db="EMBL/GenBank/DDBJ databases">
        <title>Sorghum-associated microbial communities from plants grown in Nebraska, USA.</title>
        <authorList>
            <person name="Schachtman D."/>
        </authorList>
    </citation>
    <scope>NUCLEOTIDE SEQUENCE [LARGE SCALE GENOMIC DNA]</scope>
    <source>
        <strain evidence="5 6">2709</strain>
    </source>
</reference>
<keyword evidence="6" id="KW-1185">Reference proteome</keyword>
<dbReference type="PANTHER" id="PTHR33204:SF39">
    <property type="entry name" value="TRANSCRIPTIONAL REGULATORY PROTEIN"/>
    <property type="match status" value="1"/>
</dbReference>
<dbReference type="EMBL" id="JBEPSH010000001">
    <property type="protein sequence ID" value="MET4575215.1"/>
    <property type="molecule type" value="Genomic_DNA"/>
</dbReference>
<evidence type="ECO:0000313" key="5">
    <source>
        <dbReference type="EMBL" id="MET4575215.1"/>
    </source>
</evidence>
<keyword evidence="2 5" id="KW-0238">DNA-binding</keyword>
<dbReference type="InterPro" id="IPR036390">
    <property type="entry name" value="WH_DNA-bd_sf"/>
</dbReference>
<feature type="domain" description="HTH hxlR-type" evidence="4">
    <location>
        <begin position="14"/>
        <end position="112"/>
    </location>
</feature>
<dbReference type="GO" id="GO:0003677">
    <property type="term" value="F:DNA binding"/>
    <property type="evidence" value="ECO:0007669"/>
    <property type="project" value="UniProtKB-KW"/>
</dbReference>
<evidence type="ECO:0000256" key="2">
    <source>
        <dbReference type="ARBA" id="ARBA00023125"/>
    </source>
</evidence>
<gene>
    <name evidence="5" type="ORF">ABIE13_000312</name>
</gene>
<dbReference type="InterPro" id="IPR002577">
    <property type="entry name" value="HTH_HxlR"/>
</dbReference>
<name>A0ABV2Q2H2_9BURK</name>
<evidence type="ECO:0000259" key="4">
    <source>
        <dbReference type="PROSITE" id="PS51118"/>
    </source>
</evidence>
<evidence type="ECO:0000256" key="3">
    <source>
        <dbReference type="ARBA" id="ARBA00023163"/>
    </source>
</evidence>
<dbReference type="Gene3D" id="1.10.10.10">
    <property type="entry name" value="Winged helix-like DNA-binding domain superfamily/Winged helix DNA-binding domain"/>
    <property type="match status" value="1"/>
</dbReference>
<keyword evidence="1" id="KW-0805">Transcription regulation</keyword>
<dbReference type="PROSITE" id="PS51118">
    <property type="entry name" value="HTH_HXLR"/>
    <property type="match status" value="1"/>
</dbReference>
<dbReference type="Proteomes" id="UP001549320">
    <property type="component" value="Unassembled WGS sequence"/>
</dbReference>